<dbReference type="KEGG" id="ect:ECIAI39_2027"/>
<protein>
    <submittedName>
        <fullName evidence="6">Integrase of prophage</fullName>
    </submittedName>
</protein>
<evidence type="ECO:0000313" key="6">
    <source>
        <dbReference type="EMBL" id="CAR18154.1"/>
    </source>
</evidence>
<evidence type="ECO:0000259" key="5">
    <source>
        <dbReference type="PROSITE" id="PS51898"/>
    </source>
</evidence>
<dbReference type="Gene3D" id="3.30.160.390">
    <property type="entry name" value="Integrase, DNA-binding domain"/>
    <property type="match status" value="1"/>
</dbReference>
<dbReference type="Gene3D" id="1.10.150.130">
    <property type="match status" value="1"/>
</dbReference>
<keyword evidence="3" id="KW-0238">DNA-binding</keyword>
<evidence type="ECO:0000256" key="3">
    <source>
        <dbReference type="ARBA" id="ARBA00023125"/>
    </source>
</evidence>
<dbReference type="InterPro" id="IPR050808">
    <property type="entry name" value="Phage_Integrase"/>
</dbReference>
<dbReference type="Pfam" id="PF00589">
    <property type="entry name" value="Phage_integrase"/>
    <property type="match status" value="1"/>
</dbReference>
<evidence type="ECO:0000256" key="4">
    <source>
        <dbReference type="ARBA" id="ARBA00023172"/>
    </source>
</evidence>
<organism evidence="6 7">
    <name type="scientific">Escherichia coli O7:K1 (strain IAI39 / ExPEC)</name>
    <dbReference type="NCBI Taxonomy" id="585057"/>
    <lineage>
        <taxon>Bacteria</taxon>
        <taxon>Pseudomonadati</taxon>
        <taxon>Pseudomonadota</taxon>
        <taxon>Gammaproteobacteria</taxon>
        <taxon>Enterobacterales</taxon>
        <taxon>Enterobacteriaceae</taxon>
        <taxon>Escherichia</taxon>
    </lineage>
</organism>
<reference evidence="7" key="1">
    <citation type="journal article" date="2009" name="PLoS Genet.">
        <title>Organised genome dynamics in the Escherichia coli species results in highly diverse adaptive paths.</title>
        <authorList>
            <person name="Touchon M."/>
            <person name="Hoede C."/>
            <person name="Tenaillon O."/>
            <person name="Barbe V."/>
            <person name="Baeriswyl S."/>
            <person name="Bidet P."/>
            <person name="Bingen E."/>
            <person name="Bonacorsi S."/>
            <person name="Bouchier C."/>
            <person name="Bouvet O."/>
            <person name="Calteau A."/>
            <person name="Chiapello H."/>
            <person name="Clermont O."/>
            <person name="Cruveiller S."/>
            <person name="Danchin A."/>
            <person name="Diard M."/>
            <person name="Dossat C."/>
            <person name="Karoui M.E."/>
            <person name="Frapy E."/>
            <person name="Garry L."/>
            <person name="Ghigo J.M."/>
            <person name="Gilles A.M."/>
            <person name="Johnson J."/>
            <person name="Le Bouguenec C."/>
            <person name="Lescat M."/>
            <person name="Mangenot S."/>
            <person name="Martinez-Jehanne V."/>
            <person name="Matic I."/>
            <person name="Nassif X."/>
            <person name="Oztas S."/>
            <person name="Petit M.A."/>
            <person name="Pichon C."/>
            <person name="Rouy Z."/>
            <person name="Ruf C.S."/>
            <person name="Schneider D."/>
            <person name="Tourret J."/>
            <person name="Vacherie B."/>
            <person name="Vallenet D."/>
            <person name="Medigue C."/>
            <person name="Rocha E.P.C."/>
            <person name="Denamur E."/>
        </authorList>
    </citation>
    <scope>NUCLEOTIDE SEQUENCE [LARGE SCALE GENOMIC DNA]</scope>
    <source>
        <strain evidence="7">IAI39 / ExPEC</strain>
    </source>
</reference>
<feature type="domain" description="Tyr recombinase" evidence="5">
    <location>
        <begin position="217"/>
        <end position="391"/>
    </location>
</feature>
<gene>
    <name evidence="6" type="primary">int</name>
    <name evidence="6" type="ordered locus">ECIAI39_2027</name>
</gene>
<comment type="similarity">
    <text evidence="1">Belongs to the 'phage' integrase family.</text>
</comment>
<dbReference type="GO" id="GO:0006310">
    <property type="term" value="P:DNA recombination"/>
    <property type="evidence" value="ECO:0007669"/>
    <property type="project" value="UniProtKB-KW"/>
</dbReference>
<evidence type="ECO:0000256" key="2">
    <source>
        <dbReference type="ARBA" id="ARBA00022908"/>
    </source>
</evidence>
<dbReference type="Gene3D" id="1.10.443.10">
    <property type="entry name" value="Intergrase catalytic core"/>
    <property type="match status" value="1"/>
</dbReference>
<dbReference type="PANTHER" id="PTHR30629:SF2">
    <property type="entry name" value="PROPHAGE INTEGRASE INTS-RELATED"/>
    <property type="match status" value="1"/>
</dbReference>
<dbReference type="EMBL" id="CU928164">
    <property type="protein sequence ID" value="CAR18154.1"/>
    <property type="molecule type" value="Genomic_DNA"/>
</dbReference>
<dbReference type="InterPro" id="IPR011010">
    <property type="entry name" value="DNA_brk_join_enz"/>
</dbReference>
<dbReference type="CDD" id="cd00801">
    <property type="entry name" value="INT_P4_C"/>
    <property type="match status" value="1"/>
</dbReference>
<dbReference type="GO" id="GO:0015074">
    <property type="term" value="P:DNA integration"/>
    <property type="evidence" value="ECO:0007669"/>
    <property type="project" value="UniProtKB-KW"/>
</dbReference>
<evidence type="ECO:0000256" key="1">
    <source>
        <dbReference type="ARBA" id="ARBA00008857"/>
    </source>
</evidence>
<dbReference type="STRING" id="585057.ECIAI39_2027"/>
<dbReference type="PATRIC" id="fig|585057.6.peg.2105"/>
<dbReference type="Pfam" id="PF13356">
    <property type="entry name" value="Arm-DNA-bind_3"/>
    <property type="match status" value="1"/>
</dbReference>
<dbReference type="Proteomes" id="UP000000749">
    <property type="component" value="Chromosome"/>
</dbReference>
<dbReference type="InterPro" id="IPR013762">
    <property type="entry name" value="Integrase-like_cat_sf"/>
</dbReference>
<proteinExistence type="inferred from homology"/>
<dbReference type="PROSITE" id="PS51898">
    <property type="entry name" value="TYR_RECOMBINASE"/>
    <property type="match status" value="1"/>
</dbReference>
<evidence type="ECO:0000313" key="7">
    <source>
        <dbReference type="Proteomes" id="UP000000749"/>
    </source>
</evidence>
<dbReference type="GO" id="GO:0003677">
    <property type="term" value="F:DNA binding"/>
    <property type="evidence" value="ECO:0007669"/>
    <property type="project" value="UniProtKB-KW"/>
</dbReference>
<dbReference type="HOGENOM" id="CLU_027562_0_4_6"/>
<dbReference type="InterPro" id="IPR010998">
    <property type="entry name" value="Integrase_recombinase_N"/>
</dbReference>
<dbReference type="PANTHER" id="PTHR30629">
    <property type="entry name" value="PROPHAGE INTEGRASE"/>
    <property type="match status" value="1"/>
</dbReference>
<keyword evidence="4" id="KW-0233">DNA recombination</keyword>
<dbReference type="InterPro" id="IPR025166">
    <property type="entry name" value="Integrase_DNA_bind_dom"/>
</dbReference>
<keyword evidence="2" id="KW-0229">DNA integration</keyword>
<dbReference type="InterPro" id="IPR038488">
    <property type="entry name" value="Integrase_DNA-bd_sf"/>
</dbReference>
<name>A0A0H3MHC0_ECO7I</name>
<dbReference type="AlphaFoldDB" id="A0A0H3MHC0"/>
<accession>A0A0H3MHC0</accession>
<sequence length="416" mass="47492">MMTGIKIMSRALNKLSDTQLRKINGTPAQKTAFLNDGGNLSVRHSTSGLLTWYFTYRAGTGRGAPPERIKLGNYPDLSLKSAREKAAQCRAWLAEGKNPRHELNYTVQEALKPVTVGDALTYWLESYAKENRVDYAALKKRLNNHVIQHIGAMPLDKCELRHWLACFDQVAKRTPVTAGFLLQTCKQALKFCRRRRYAISNVLDDMSVADVGKKPDISERVLSTKELGELLQALDKKIFSPYYIALIRLLIVFGCRTVELRLSEISEWDFTEMLWTVPKEHSKTKVAIFRPIPEAILPFVTQLVEQNRHTGLLLGEVKQETSVSQYGRLAHRRLNHPHWSLHDIRRTFTTMLSDLGVDPHVVEQLTGHQMPGMQRVYNHSRYLDAKRNALDMWTERLGILAGTHENVTTLPVARRK</sequence>
<dbReference type="InterPro" id="IPR002104">
    <property type="entry name" value="Integrase_catalytic"/>
</dbReference>
<dbReference type="SUPFAM" id="SSF56349">
    <property type="entry name" value="DNA breaking-rejoining enzymes"/>
    <property type="match status" value="1"/>
</dbReference>